<evidence type="ECO:0000313" key="1">
    <source>
        <dbReference type="EMBL" id="VCW49324.1"/>
    </source>
</evidence>
<name>A0A9X9LCC8_GULGU</name>
<sequence>MDAGMWSMLCCAETGPRGPSFQGVLSHPFPHRQVHLHPRTDCHLLRKHQPDLLSLRRRHSQRPLTPWACLLFQQQCKRESKING</sequence>
<comment type="caution">
    <text evidence="1">The sequence shown here is derived from an EMBL/GenBank/DDBJ whole genome shotgun (WGS) entry which is preliminary data.</text>
</comment>
<dbReference type="AlphaFoldDB" id="A0A9X9LCC8"/>
<accession>A0A9X9LCC8</accession>
<proteinExistence type="predicted"/>
<dbReference type="Proteomes" id="UP000269945">
    <property type="component" value="Unassembled WGS sequence"/>
</dbReference>
<keyword evidence="2" id="KW-1185">Reference proteome</keyword>
<evidence type="ECO:0000313" key="2">
    <source>
        <dbReference type="Proteomes" id="UP000269945"/>
    </source>
</evidence>
<protein>
    <submittedName>
        <fullName evidence="1">Uncharacterized protein</fullName>
    </submittedName>
</protein>
<dbReference type="EMBL" id="CYRY02000302">
    <property type="protein sequence ID" value="VCW49324.1"/>
    <property type="molecule type" value="Genomic_DNA"/>
</dbReference>
<reference evidence="1 2" key="1">
    <citation type="submission" date="2018-10" db="EMBL/GenBank/DDBJ databases">
        <authorList>
            <person name="Ekblom R."/>
            <person name="Jareborg N."/>
        </authorList>
    </citation>
    <scope>NUCLEOTIDE SEQUENCE [LARGE SCALE GENOMIC DNA]</scope>
    <source>
        <tissue evidence="1">Muscle</tissue>
    </source>
</reference>
<gene>
    <name evidence="1" type="ORF">BN2614_LOCUS1</name>
</gene>
<organism evidence="1 2">
    <name type="scientific">Gulo gulo</name>
    <name type="common">Wolverine</name>
    <name type="synonym">Gluton</name>
    <dbReference type="NCBI Taxonomy" id="48420"/>
    <lineage>
        <taxon>Eukaryota</taxon>
        <taxon>Metazoa</taxon>
        <taxon>Chordata</taxon>
        <taxon>Craniata</taxon>
        <taxon>Vertebrata</taxon>
        <taxon>Euteleostomi</taxon>
        <taxon>Mammalia</taxon>
        <taxon>Eutheria</taxon>
        <taxon>Laurasiatheria</taxon>
        <taxon>Carnivora</taxon>
        <taxon>Caniformia</taxon>
        <taxon>Musteloidea</taxon>
        <taxon>Mustelidae</taxon>
        <taxon>Guloninae</taxon>
        <taxon>Gulo</taxon>
    </lineage>
</organism>